<protein>
    <submittedName>
        <fullName evidence="4">Uncharacterized protein</fullName>
    </submittedName>
</protein>
<keyword evidence="2" id="KW-0479">Metal-binding</keyword>
<gene>
    <name evidence="4" type="ORF">HJC23_005345</name>
</gene>
<name>A0ABD3PEJ8_9STRA</name>
<proteinExistence type="inferred from homology"/>
<evidence type="ECO:0000256" key="1">
    <source>
        <dbReference type="ARBA" id="ARBA00010587"/>
    </source>
</evidence>
<evidence type="ECO:0000256" key="2">
    <source>
        <dbReference type="ARBA" id="ARBA00022723"/>
    </source>
</evidence>
<keyword evidence="5" id="KW-1185">Reference proteome</keyword>
<dbReference type="GO" id="GO:0046872">
    <property type="term" value="F:metal ion binding"/>
    <property type="evidence" value="ECO:0007669"/>
    <property type="project" value="UniProtKB-KW"/>
</dbReference>
<comment type="similarity">
    <text evidence="1">Belongs to the hemerythrin family.</text>
</comment>
<dbReference type="Proteomes" id="UP001516023">
    <property type="component" value="Unassembled WGS sequence"/>
</dbReference>
<accession>A0ABD3PEJ8</accession>
<reference evidence="4 5" key="1">
    <citation type="journal article" date="2020" name="G3 (Bethesda)">
        <title>Improved Reference Genome for Cyclotella cryptica CCMP332, a Model for Cell Wall Morphogenesis, Salinity Adaptation, and Lipid Production in Diatoms (Bacillariophyta).</title>
        <authorList>
            <person name="Roberts W.R."/>
            <person name="Downey K.M."/>
            <person name="Ruck E.C."/>
            <person name="Traller J.C."/>
            <person name="Alverson A.J."/>
        </authorList>
    </citation>
    <scope>NUCLEOTIDE SEQUENCE [LARGE SCALE GENOMIC DNA]</scope>
    <source>
        <strain evidence="4 5">CCMP332</strain>
    </source>
</reference>
<evidence type="ECO:0000313" key="5">
    <source>
        <dbReference type="Proteomes" id="UP001516023"/>
    </source>
</evidence>
<dbReference type="SUPFAM" id="SSF47188">
    <property type="entry name" value="Hemerythrin-like"/>
    <property type="match status" value="1"/>
</dbReference>
<dbReference type="EMBL" id="JABMIG020000198">
    <property type="protein sequence ID" value="KAL3786267.1"/>
    <property type="molecule type" value="Genomic_DNA"/>
</dbReference>
<comment type="caution">
    <text evidence="4">The sequence shown here is derived from an EMBL/GenBank/DDBJ whole genome shotgun (WGS) entry which is preliminary data.</text>
</comment>
<evidence type="ECO:0000256" key="3">
    <source>
        <dbReference type="ARBA" id="ARBA00023004"/>
    </source>
</evidence>
<sequence length="265" mass="29306">MEGGCRPCAEMMGKWAKRYGSQVQFLMVCVDSAGVAIRFGKMFDLSGVVNTIIPSRGYMPVGYGQLGCSGFIVSDRNGYFVSRKTKAYLRYGTAAFLDVEEILKKKFGIYPTDRSRSDEVKSQGEQQDVLHPNWTLPSVGIPSMDQEHEKCEEALSALLLTLDVESLTNVMAILTEHFQHEEGLMRASEFGNPGESLSAFSNHVNDHERILDIGYSALAKFSNKIEPNKSFLAMKCSEVQGEVTETKKPFLAAACMKAKDSDRGS</sequence>
<dbReference type="AlphaFoldDB" id="A0ABD3PEJ8"/>
<dbReference type="Gene3D" id="1.20.120.50">
    <property type="entry name" value="Hemerythrin-like"/>
    <property type="match status" value="1"/>
</dbReference>
<evidence type="ECO:0000313" key="4">
    <source>
        <dbReference type="EMBL" id="KAL3786267.1"/>
    </source>
</evidence>
<organism evidence="4 5">
    <name type="scientific">Cyclotella cryptica</name>
    <dbReference type="NCBI Taxonomy" id="29204"/>
    <lineage>
        <taxon>Eukaryota</taxon>
        <taxon>Sar</taxon>
        <taxon>Stramenopiles</taxon>
        <taxon>Ochrophyta</taxon>
        <taxon>Bacillariophyta</taxon>
        <taxon>Coscinodiscophyceae</taxon>
        <taxon>Thalassiosirophycidae</taxon>
        <taxon>Stephanodiscales</taxon>
        <taxon>Stephanodiscaceae</taxon>
        <taxon>Cyclotella</taxon>
    </lineage>
</organism>
<dbReference type="InterPro" id="IPR035938">
    <property type="entry name" value="Hemerythrin-like_sf"/>
</dbReference>
<keyword evidence="3" id="KW-0408">Iron</keyword>